<accession>A0ABW7DSH9</accession>
<dbReference type="RefSeq" id="WP_059076821.1">
    <property type="nucleotide sequence ID" value="NZ_CP011940.1"/>
</dbReference>
<organism evidence="1 2">
    <name type="scientific">Megasphaera hexanoica</name>
    <dbReference type="NCBI Taxonomy" id="1675036"/>
    <lineage>
        <taxon>Bacteria</taxon>
        <taxon>Bacillati</taxon>
        <taxon>Bacillota</taxon>
        <taxon>Negativicutes</taxon>
        <taxon>Veillonellales</taxon>
        <taxon>Veillonellaceae</taxon>
        <taxon>Megasphaera</taxon>
    </lineage>
</organism>
<evidence type="ECO:0008006" key="3">
    <source>
        <dbReference type="Google" id="ProtNLM"/>
    </source>
</evidence>
<dbReference type="Proteomes" id="UP001605989">
    <property type="component" value="Unassembled WGS sequence"/>
</dbReference>
<dbReference type="EMBL" id="JBIEKR010000006">
    <property type="protein sequence ID" value="MFG6273299.1"/>
    <property type="molecule type" value="Genomic_DNA"/>
</dbReference>
<protein>
    <recommendedName>
        <fullName evidence="3">DUF4406 domain-containing protein</fullName>
    </recommendedName>
</protein>
<reference evidence="1 2" key="1">
    <citation type="submission" date="2024-10" db="EMBL/GenBank/DDBJ databases">
        <authorList>
            <person name="Sang B.-I."/>
            <person name="Prabhaharan D."/>
        </authorList>
    </citation>
    <scope>NUCLEOTIDE SEQUENCE [LARGE SCALE GENOMIC DNA]</scope>
    <source>
        <strain evidence="1 2">MH</strain>
    </source>
</reference>
<proteinExistence type="predicted"/>
<sequence length="144" mass="16537">MITLYVSHPYGGKEENAIEASMIAADLQQKFPNIAVISPIHAIRSDYAGTPYDLGLSYTLELLRRSDIIYFSGDWKYSLGCTVEQLQSKYMGIYQTFSVEDIQQALNERVFREDVKRNRLFNCHSVDINYTRDLIEKAKGLLKT</sequence>
<comment type="caution">
    <text evidence="1">The sequence shown here is derived from an EMBL/GenBank/DDBJ whole genome shotgun (WGS) entry which is preliminary data.</text>
</comment>
<keyword evidence="2" id="KW-1185">Reference proteome</keyword>
<evidence type="ECO:0000313" key="2">
    <source>
        <dbReference type="Proteomes" id="UP001605989"/>
    </source>
</evidence>
<name>A0ABW7DSH9_9FIRM</name>
<evidence type="ECO:0000313" key="1">
    <source>
        <dbReference type="EMBL" id="MFG6273299.1"/>
    </source>
</evidence>
<gene>
    <name evidence="1" type="ORF">ACGTZG_08870</name>
</gene>